<organism evidence="1 2">
    <name type="scientific">Aetokthonos hydrillicola Thurmond2011</name>
    <dbReference type="NCBI Taxonomy" id="2712845"/>
    <lineage>
        <taxon>Bacteria</taxon>
        <taxon>Bacillati</taxon>
        <taxon>Cyanobacteriota</taxon>
        <taxon>Cyanophyceae</taxon>
        <taxon>Nostocales</taxon>
        <taxon>Hapalosiphonaceae</taxon>
        <taxon>Aetokthonos</taxon>
    </lineage>
</organism>
<sequence>MPTLPTNLKDRIASHLGYDRPRALNPATLQQFHTHVDSLLNNNSIHGSIGPTIVNLVKRCDKLFRMTDPTDSIVFSQFQQIIGDVNRQTRTITIDDVLKKNREAYLKACDDLAFQLNVPNLRRPDAAAYMFTNLGSEYVLAPPGAADTCVSDRIYLSLHCA</sequence>
<reference evidence="2" key="1">
    <citation type="journal article" date="2021" name="Science">
        <title>Hunting the eagle killer: A cyanobacterial neurotoxin causes vacuolar myelinopathy.</title>
        <authorList>
            <person name="Breinlinger S."/>
            <person name="Phillips T.J."/>
            <person name="Haram B.N."/>
            <person name="Mares J."/>
            <person name="Martinez Yerena J.A."/>
            <person name="Hrouzek P."/>
            <person name="Sobotka R."/>
            <person name="Henderson W.M."/>
            <person name="Schmieder P."/>
            <person name="Williams S.M."/>
            <person name="Lauderdale J.D."/>
            <person name="Wilde H.D."/>
            <person name="Gerrin W."/>
            <person name="Kust A."/>
            <person name="Washington J.W."/>
            <person name="Wagner C."/>
            <person name="Geier B."/>
            <person name="Liebeke M."/>
            <person name="Enke H."/>
            <person name="Niedermeyer T.H.J."/>
            <person name="Wilde S.B."/>
        </authorList>
    </citation>
    <scope>NUCLEOTIDE SEQUENCE [LARGE SCALE GENOMIC DNA]</scope>
    <source>
        <strain evidence="2">Thurmond2011</strain>
    </source>
</reference>
<evidence type="ECO:0000313" key="1">
    <source>
        <dbReference type="EMBL" id="MDR9893253.1"/>
    </source>
</evidence>
<dbReference type="RefSeq" id="WP_208344083.1">
    <property type="nucleotide sequence ID" value="NZ_CAWQFN010000474.1"/>
</dbReference>
<protein>
    <submittedName>
        <fullName evidence="1">Uncharacterized protein</fullName>
    </submittedName>
</protein>
<accession>A0AAP5M866</accession>
<dbReference type="EMBL" id="JAALHA020000001">
    <property type="protein sequence ID" value="MDR9893253.1"/>
    <property type="molecule type" value="Genomic_DNA"/>
</dbReference>
<keyword evidence="2" id="KW-1185">Reference proteome</keyword>
<dbReference type="Proteomes" id="UP000667802">
    <property type="component" value="Unassembled WGS sequence"/>
</dbReference>
<comment type="caution">
    <text evidence="1">The sequence shown here is derived from an EMBL/GenBank/DDBJ whole genome shotgun (WGS) entry which is preliminary data.</text>
</comment>
<evidence type="ECO:0000313" key="2">
    <source>
        <dbReference type="Proteomes" id="UP000667802"/>
    </source>
</evidence>
<proteinExistence type="predicted"/>
<name>A0AAP5M866_9CYAN</name>
<dbReference type="AlphaFoldDB" id="A0AAP5M866"/>
<gene>
    <name evidence="1" type="ORF">G7B40_001460</name>
</gene>